<name>A0A644W7I5_9ZZZZ</name>
<dbReference type="InterPro" id="IPR010496">
    <property type="entry name" value="AL/BT2_dom"/>
</dbReference>
<dbReference type="EMBL" id="VSSQ01000671">
    <property type="protein sequence ID" value="MPL99517.1"/>
    <property type="molecule type" value="Genomic_DNA"/>
</dbReference>
<dbReference type="AlphaFoldDB" id="A0A644W7I5"/>
<proteinExistence type="predicted"/>
<gene>
    <name evidence="2" type="ORF">SDC9_45735</name>
</gene>
<sequence>MKKSFYFLTVLFVGMSLIACGNAPKNQTDAGQEPAKADDEWIVMFDGTGFDGWRGYGRTDVPAAWTIEDGALKINGSGQGEAGNKDGGDIIFDRKFKNFELTFEWKVSKGGNSGVFYLAQEIEGNPIYKSSPEYQILDNVNHLDARLGKDGNRQSASLYDLIPAKPQNSKPFGEWNTGSVIVYKGTVIHMQNGEPVVEYHLWTDDWKKMVEGSKFKGWDNFINAGGENQEGYIGFQDHGDDVWFRNIKVKILE</sequence>
<protein>
    <recommendedName>
        <fullName evidence="1">3-keto-alpha-glucoside-1,2-lyase/3-keto-2-hydroxy-glucal hydratase domain-containing protein</fullName>
    </recommendedName>
</protein>
<accession>A0A644W7I5</accession>
<evidence type="ECO:0000313" key="2">
    <source>
        <dbReference type="EMBL" id="MPL99517.1"/>
    </source>
</evidence>
<feature type="domain" description="3-keto-alpha-glucoside-1,2-lyase/3-keto-2-hydroxy-glucal hydratase" evidence="1">
    <location>
        <begin position="40"/>
        <end position="250"/>
    </location>
</feature>
<dbReference type="Pfam" id="PF06439">
    <property type="entry name" value="3keto-disac_hyd"/>
    <property type="match status" value="1"/>
</dbReference>
<reference evidence="2" key="1">
    <citation type="submission" date="2019-08" db="EMBL/GenBank/DDBJ databases">
        <authorList>
            <person name="Kucharzyk K."/>
            <person name="Murdoch R.W."/>
            <person name="Higgins S."/>
            <person name="Loffler F."/>
        </authorList>
    </citation>
    <scope>NUCLEOTIDE SEQUENCE</scope>
</reference>
<dbReference type="GO" id="GO:0016787">
    <property type="term" value="F:hydrolase activity"/>
    <property type="evidence" value="ECO:0007669"/>
    <property type="project" value="InterPro"/>
</dbReference>
<organism evidence="2">
    <name type="scientific">bioreactor metagenome</name>
    <dbReference type="NCBI Taxonomy" id="1076179"/>
    <lineage>
        <taxon>unclassified sequences</taxon>
        <taxon>metagenomes</taxon>
        <taxon>ecological metagenomes</taxon>
    </lineage>
</organism>
<evidence type="ECO:0000259" key="1">
    <source>
        <dbReference type="Pfam" id="PF06439"/>
    </source>
</evidence>
<comment type="caution">
    <text evidence="2">The sequence shown here is derived from an EMBL/GenBank/DDBJ whole genome shotgun (WGS) entry which is preliminary data.</text>
</comment>
<dbReference type="Gene3D" id="2.60.120.560">
    <property type="entry name" value="Exo-inulinase, domain 1"/>
    <property type="match status" value="1"/>
</dbReference>
<dbReference type="PROSITE" id="PS51257">
    <property type="entry name" value="PROKAR_LIPOPROTEIN"/>
    <property type="match status" value="1"/>
</dbReference>